<evidence type="ECO:0000313" key="1">
    <source>
        <dbReference type="EMBL" id="GBN39875.1"/>
    </source>
</evidence>
<comment type="caution">
    <text evidence="1">The sequence shown here is derived from an EMBL/GenBank/DDBJ whole genome shotgun (WGS) entry which is preliminary data.</text>
</comment>
<organism evidence="1 2">
    <name type="scientific">Araneus ventricosus</name>
    <name type="common">Orbweaver spider</name>
    <name type="synonym">Epeira ventricosa</name>
    <dbReference type="NCBI Taxonomy" id="182803"/>
    <lineage>
        <taxon>Eukaryota</taxon>
        <taxon>Metazoa</taxon>
        <taxon>Ecdysozoa</taxon>
        <taxon>Arthropoda</taxon>
        <taxon>Chelicerata</taxon>
        <taxon>Arachnida</taxon>
        <taxon>Araneae</taxon>
        <taxon>Araneomorphae</taxon>
        <taxon>Entelegynae</taxon>
        <taxon>Araneoidea</taxon>
        <taxon>Araneidae</taxon>
        <taxon>Araneus</taxon>
    </lineage>
</organism>
<keyword evidence="2" id="KW-1185">Reference proteome</keyword>
<dbReference type="AlphaFoldDB" id="A0A4Y2NK31"/>
<dbReference type="Proteomes" id="UP000499080">
    <property type="component" value="Unassembled WGS sequence"/>
</dbReference>
<reference evidence="1 2" key="1">
    <citation type="journal article" date="2019" name="Sci. Rep.">
        <title>Orb-weaving spider Araneus ventricosus genome elucidates the spidroin gene catalogue.</title>
        <authorList>
            <person name="Kono N."/>
            <person name="Nakamura H."/>
            <person name="Ohtoshi R."/>
            <person name="Moran D.A.P."/>
            <person name="Shinohara A."/>
            <person name="Yoshida Y."/>
            <person name="Fujiwara M."/>
            <person name="Mori M."/>
            <person name="Tomita M."/>
            <person name="Arakawa K."/>
        </authorList>
    </citation>
    <scope>NUCLEOTIDE SEQUENCE [LARGE SCALE GENOMIC DNA]</scope>
</reference>
<accession>A0A4Y2NK31</accession>
<sequence>MVLRIMVIKSTMRRSCCCRRRNDEEEKMEYRRLFDSCQVGTKLRDQGVYSGTPGWVGFRTLTTEPNRGYQNRPQKEEVELLAKWVR</sequence>
<name>A0A4Y2NK31_ARAVE</name>
<proteinExistence type="predicted"/>
<protein>
    <submittedName>
        <fullName evidence="1">Uncharacterized protein</fullName>
    </submittedName>
</protein>
<evidence type="ECO:0000313" key="2">
    <source>
        <dbReference type="Proteomes" id="UP000499080"/>
    </source>
</evidence>
<dbReference type="EMBL" id="BGPR01009414">
    <property type="protein sequence ID" value="GBN39875.1"/>
    <property type="molecule type" value="Genomic_DNA"/>
</dbReference>
<gene>
    <name evidence="1" type="ORF">AVEN_126668_1</name>
</gene>